<dbReference type="EMBL" id="GL891306">
    <property type="protein sequence ID" value="EGO54955.1"/>
    <property type="molecule type" value="Genomic_DNA"/>
</dbReference>
<dbReference type="Proteomes" id="UP000008065">
    <property type="component" value="Unassembled WGS sequence"/>
</dbReference>
<dbReference type="HOGENOM" id="CLU_202035_0_0_1"/>
<evidence type="ECO:0000313" key="3">
    <source>
        <dbReference type="Proteomes" id="UP000008065"/>
    </source>
</evidence>
<evidence type="ECO:0000256" key="1">
    <source>
        <dbReference type="SAM" id="MobiDB-lite"/>
    </source>
</evidence>
<evidence type="ECO:0000313" key="2">
    <source>
        <dbReference type="EMBL" id="EGO54955.1"/>
    </source>
</evidence>
<accession>F8MRQ8</accession>
<feature type="compositionally biased region" description="Polar residues" evidence="1">
    <location>
        <begin position="1"/>
        <end position="21"/>
    </location>
</feature>
<sequence length="72" mass="8356">MYLAASSQTARSLNEQTNNHPSPVPISLRPQRELTFKRDFLVSQKWLPRQLTYPTNITLPFPRTLQQAFTLV</sequence>
<dbReference type="KEGG" id="nte:NEUTE1DRAFT117615"/>
<dbReference type="AlphaFoldDB" id="F8MRQ8"/>
<keyword evidence="3" id="KW-1185">Reference proteome</keyword>
<dbReference type="RefSeq" id="XP_009852849.1">
    <property type="nucleotide sequence ID" value="XM_009854547.1"/>
</dbReference>
<gene>
    <name evidence="2" type="ORF">NEUTE1DRAFT_117615</name>
</gene>
<dbReference type="GeneID" id="20823336"/>
<feature type="region of interest" description="Disordered" evidence="1">
    <location>
        <begin position="1"/>
        <end position="28"/>
    </location>
</feature>
<proteinExistence type="predicted"/>
<reference evidence="3" key="1">
    <citation type="journal article" date="2011" name="Genetics">
        <title>Massive changes in genome architecture accompany the transition to self-fertility in the filamentous fungus Neurospora tetrasperma.</title>
        <authorList>
            <person name="Ellison C.E."/>
            <person name="Stajich J.E."/>
            <person name="Jacobson D.J."/>
            <person name="Natvig D.O."/>
            <person name="Lapidus A."/>
            <person name="Foster B."/>
            <person name="Aerts A."/>
            <person name="Riley R."/>
            <person name="Lindquist E.A."/>
            <person name="Grigoriev I.V."/>
            <person name="Taylor J.W."/>
        </authorList>
    </citation>
    <scope>NUCLEOTIDE SEQUENCE [LARGE SCALE GENOMIC DNA]</scope>
    <source>
        <strain evidence="3">FGSC 2508 / P0657</strain>
    </source>
</reference>
<name>F8MRQ8_NEUT8</name>
<organism evidence="2 3">
    <name type="scientific">Neurospora tetrasperma (strain FGSC 2508 / ATCC MYA-4615 / P0657)</name>
    <dbReference type="NCBI Taxonomy" id="510951"/>
    <lineage>
        <taxon>Eukaryota</taxon>
        <taxon>Fungi</taxon>
        <taxon>Dikarya</taxon>
        <taxon>Ascomycota</taxon>
        <taxon>Pezizomycotina</taxon>
        <taxon>Sordariomycetes</taxon>
        <taxon>Sordariomycetidae</taxon>
        <taxon>Sordariales</taxon>
        <taxon>Sordariaceae</taxon>
        <taxon>Neurospora</taxon>
    </lineage>
</organism>
<dbReference type="VEuPathDB" id="FungiDB:NEUTE1DRAFT_117615"/>
<protein>
    <submittedName>
        <fullName evidence="2">Uncharacterized protein</fullName>
    </submittedName>
</protein>